<evidence type="ECO:0000313" key="1">
    <source>
        <dbReference type="EMBL" id="VDN25313.1"/>
    </source>
</evidence>
<keyword evidence="2" id="KW-1185">Reference proteome</keyword>
<protein>
    <submittedName>
        <fullName evidence="1">Uncharacterized protein</fullName>
    </submittedName>
</protein>
<organism evidence="1 2">
    <name type="scientific">Cylicostephanus goldi</name>
    <name type="common">Nematode worm</name>
    <dbReference type="NCBI Taxonomy" id="71465"/>
    <lineage>
        <taxon>Eukaryota</taxon>
        <taxon>Metazoa</taxon>
        <taxon>Ecdysozoa</taxon>
        <taxon>Nematoda</taxon>
        <taxon>Chromadorea</taxon>
        <taxon>Rhabditida</taxon>
        <taxon>Rhabditina</taxon>
        <taxon>Rhabditomorpha</taxon>
        <taxon>Strongyloidea</taxon>
        <taxon>Strongylidae</taxon>
        <taxon>Cylicostephanus</taxon>
    </lineage>
</organism>
<accession>A0A3P7MNQ1</accession>
<dbReference type="Proteomes" id="UP000271889">
    <property type="component" value="Unassembled WGS sequence"/>
</dbReference>
<evidence type="ECO:0000313" key="2">
    <source>
        <dbReference type="Proteomes" id="UP000271889"/>
    </source>
</evidence>
<name>A0A3P7MNQ1_CYLGO</name>
<proteinExistence type="predicted"/>
<gene>
    <name evidence="1" type="ORF">CGOC_LOCUS10070</name>
</gene>
<sequence>MKCVMVPDDKYLEEAKKLKVDKVLKSLDDFKPEEFGLPAFD</sequence>
<dbReference type="AlphaFoldDB" id="A0A3P7MNQ1"/>
<reference evidence="1 2" key="1">
    <citation type="submission" date="2018-11" db="EMBL/GenBank/DDBJ databases">
        <authorList>
            <consortium name="Pathogen Informatics"/>
        </authorList>
    </citation>
    <scope>NUCLEOTIDE SEQUENCE [LARGE SCALE GENOMIC DNA]</scope>
</reference>
<dbReference type="EMBL" id="UYRV01109597">
    <property type="protein sequence ID" value="VDN25313.1"/>
    <property type="molecule type" value="Genomic_DNA"/>
</dbReference>